<organism evidence="2 3">
    <name type="scientific">Stentor coeruleus</name>
    <dbReference type="NCBI Taxonomy" id="5963"/>
    <lineage>
        <taxon>Eukaryota</taxon>
        <taxon>Sar</taxon>
        <taxon>Alveolata</taxon>
        <taxon>Ciliophora</taxon>
        <taxon>Postciliodesmatophora</taxon>
        <taxon>Heterotrichea</taxon>
        <taxon>Heterotrichida</taxon>
        <taxon>Stentoridae</taxon>
        <taxon>Stentor</taxon>
    </lineage>
</organism>
<feature type="transmembrane region" description="Helical" evidence="1">
    <location>
        <begin position="147"/>
        <end position="165"/>
    </location>
</feature>
<dbReference type="PANTHER" id="PTHR12822:SF2">
    <property type="entry name" value="PROTEIN YIPF"/>
    <property type="match status" value="1"/>
</dbReference>
<feature type="transmembrane region" description="Helical" evidence="1">
    <location>
        <begin position="54"/>
        <end position="73"/>
    </location>
</feature>
<name>A0A1R2B8I4_9CILI</name>
<gene>
    <name evidence="2" type="ORF">SteCoe_28359</name>
</gene>
<dbReference type="PANTHER" id="PTHR12822">
    <property type="entry name" value="PROTEIN YIPF"/>
    <property type="match status" value="1"/>
</dbReference>
<dbReference type="EMBL" id="MPUH01000851">
    <property type="protein sequence ID" value="OMJ73057.1"/>
    <property type="molecule type" value="Genomic_DNA"/>
</dbReference>
<feature type="transmembrane region" description="Helical" evidence="1">
    <location>
        <begin position="119"/>
        <end position="141"/>
    </location>
</feature>
<comment type="caution">
    <text evidence="2">The sequence shown here is derived from an EMBL/GenBank/DDBJ whole genome shotgun (WGS) entry which is preliminary data.</text>
</comment>
<accession>A0A1R2B8I4</accession>
<proteinExistence type="predicted"/>
<dbReference type="GO" id="GO:0031267">
    <property type="term" value="F:small GTPase binding"/>
    <property type="evidence" value="ECO:0007669"/>
    <property type="project" value="InterPro"/>
</dbReference>
<keyword evidence="3" id="KW-1185">Reference proteome</keyword>
<dbReference type="OrthoDB" id="10256463at2759"/>
<evidence type="ECO:0000256" key="1">
    <source>
        <dbReference type="SAM" id="Phobius"/>
    </source>
</evidence>
<evidence type="ECO:0000313" key="2">
    <source>
        <dbReference type="EMBL" id="OMJ73057.1"/>
    </source>
</evidence>
<protein>
    <recommendedName>
        <fullName evidence="4">Protein YIPF</fullName>
    </recommendedName>
</protein>
<dbReference type="AlphaFoldDB" id="A0A1R2B8I4"/>
<dbReference type="GO" id="GO:0016192">
    <property type="term" value="P:vesicle-mediated transport"/>
    <property type="evidence" value="ECO:0007669"/>
    <property type="project" value="InterPro"/>
</dbReference>
<feature type="transmembrane region" description="Helical" evidence="1">
    <location>
        <begin position="85"/>
        <end position="107"/>
    </location>
</feature>
<dbReference type="Proteomes" id="UP000187209">
    <property type="component" value="Unassembled WGS sequence"/>
</dbReference>
<reference evidence="2 3" key="1">
    <citation type="submission" date="2016-11" db="EMBL/GenBank/DDBJ databases">
        <title>The macronuclear genome of Stentor coeruleus: a giant cell with tiny introns.</title>
        <authorList>
            <person name="Slabodnick M."/>
            <person name="Ruby J.G."/>
            <person name="Reiff S.B."/>
            <person name="Swart E.C."/>
            <person name="Gosai S."/>
            <person name="Prabakaran S."/>
            <person name="Witkowska E."/>
            <person name="Larue G.E."/>
            <person name="Fisher S."/>
            <person name="Freeman R.M."/>
            <person name="Gunawardena J."/>
            <person name="Chu W."/>
            <person name="Stover N.A."/>
            <person name="Gregory B.D."/>
            <person name="Nowacki M."/>
            <person name="Derisi J."/>
            <person name="Roy S.W."/>
            <person name="Marshall W.F."/>
            <person name="Sood P."/>
        </authorList>
    </citation>
    <scope>NUCLEOTIDE SEQUENCE [LARGE SCALE GENOMIC DNA]</scope>
    <source>
        <strain evidence="2">WM001</strain>
    </source>
</reference>
<evidence type="ECO:0000313" key="3">
    <source>
        <dbReference type="Proteomes" id="UP000187209"/>
    </source>
</evidence>
<dbReference type="GO" id="GO:0005794">
    <property type="term" value="C:Golgi apparatus"/>
    <property type="evidence" value="ECO:0007669"/>
    <property type="project" value="InterPro"/>
</dbReference>
<keyword evidence="1" id="KW-0472">Membrane</keyword>
<keyword evidence="1" id="KW-0812">Transmembrane</keyword>
<dbReference type="InterPro" id="IPR039765">
    <property type="entry name" value="Yip5/YIPF1/YIPF2"/>
</dbReference>
<feature type="transmembrane region" description="Helical" evidence="1">
    <location>
        <begin position="177"/>
        <end position="197"/>
    </location>
</feature>
<evidence type="ECO:0008006" key="4">
    <source>
        <dbReference type="Google" id="ProtNLM"/>
    </source>
</evidence>
<sequence length="198" mass="22938">MEEKEETRNWLLKNLQEYFDVETSIVVEKLKIASIPIKVDSVFVDHKPDLYGPLWILMTFVFTLNIVSYISHLLSQTTEFYIENFVFSVTISVFCMFIVPALIHFYLSWSGMTVERAWVISTFAYSYCNFIPAATLCIIDYEILRWIFVMLPVATGCMFLYAYVVKEKEDFKGNRKLALIAGGASQLGLAMSIQFYFL</sequence>
<keyword evidence="1" id="KW-1133">Transmembrane helix</keyword>